<feature type="region of interest" description="Disordered" evidence="5">
    <location>
        <begin position="1"/>
        <end position="21"/>
    </location>
</feature>
<dbReference type="GO" id="GO:0005634">
    <property type="term" value="C:nucleus"/>
    <property type="evidence" value="ECO:0007669"/>
    <property type="project" value="UniProtKB-SubCell"/>
</dbReference>
<feature type="domain" description="HTH myb-type" evidence="7">
    <location>
        <begin position="85"/>
        <end position="135"/>
    </location>
</feature>
<feature type="domain" description="Myb-like" evidence="6">
    <location>
        <begin position="81"/>
        <end position="131"/>
    </location>
</feature>
<comment type="subcellular location">
    <subcellularLocation>
        <location evidence="1">Nucleus</location>
    </subcellularLocation>
</comment>
<evidence type="ECO:0000313" key="9">
    <source>
        <dbReference type="Proteomes" id="UP000315295"/>
    </source>
</evidence>
<dbReference type="InterPro" id="IPR015495">
    <property type="entry name" value="Myb_TF_plants"/>
</dbReference>
<gene>
    <name evidence="8" type="ORF">C1H46_037460</name>
</gene>
<dbReference type="InterPro" id="IPR001005">
    <property type="entry name" value="SANT/Myb"/>
</dbReference>
<evidence type="ECO:0000256" key="1">
    <source>
        <dbReference type="ARBA" id="ARBA00004123"/>
    </source>
</evidence>
<dbReference type="EMBL" id="VIEB01000992">
    <property type="protein sequence ID" value="TQD77014.1"/>
    <property type="molecule type" value="Genomic_DNA"/>
</dbReference>
<dbReference type="PANTHER" id="PTHR47994:SF5">
    <property type="entry name" value="F14D16.11-RELATED"/>
    <property type="match status" value="1"/>
</dbReference>
<keyword evidence="9" id="KW-1185">Reference proteome</keyword>
<sequence length="207" mass="22925">MQTTITASSSSSKAAGVAGGTKTSCCANVGLKKGPWTPEKDELLANCIKKEGEGRWRTLPKRAGLLRCGKRCRLRWMNYLRPSIKHGQIAPDEEDLIFCLHRLLGNRWSLIAGTILSHTDNEIKNYWNTHLSKKLIIQGIDPRTHKPLNPDYHSAADDADVDNTNKSIIVAYSSKSRSSRLLVTASSKGTLVRIFNALDGSLLQEVR</sequence>
<dbReference type="Gene3D" id="1.10.10.60">
    <property type="entry name" value="Homeodomain-like"/>
    <property type="match status" value="2"/>
</dbReference>
<dbReference type="SUPFAM" id="SSF46689">
    <property type="entry name" value="Homeodomain-like"/>
    <property type="match status" value="1"/>
</dbReference>
<dbReference type="PANTHER" id="PTHR47994">
    <property type="entry name" value="F14D16.11-RELATED"/>
    <property type="match status" value="1"/>
</dbReference>
<dbReference type="SMART" id="SM00717">
    <property type="entry name" value="SANT"/>
    <property type="match status" value="2"/>
</dbReference>
<evidence type="ECO:0000256" key="3">
    <source>
        <dbReference type="ARBA" id="ARBA00023125"/>
    </source>
</evidence>
<name>A0A540KS07_MALBA</name>
<accession>A0A540KS07</accession>
<evidence type="ECO:0000259" key="6">
    <source>
        <dbReference type="PROSITE" id="PS50090"/>
    </source>
</evidence>
<keyword evidence="4" id="KW-0539">Nucleus</keyword>
<dbReference type="Pfam" id="PF00249">
    <property type="entry name" value="Myb_DNA-binding"/>
    <property type="match status" value="2"/>
</dbReference>
<dbReference type="STRING" id="106549.A0A540KS07"/>
<comment type="caution">
    <text evidence="8">The sequence shown here is derived from an EMBL/GenBank/DDBJ whole genome shotgun (WGS) entry which is preliminary data.</text>
</comment>
<proteinExistence type="predicted"/>
<keyword evidence="2" id="KW-0677">Repeat</keyword>
<evidence type="ECO:0000256" key="2">
    <source>
        <dbReference type="ARBA" id="ARBA00022737"/>
    </source>
</evidence>
<evidence type="ECO:0000256" key="5">
    <source>
        <dbReference type="SAM" id="MobiDB-lite"/>
    </source>
</evidence>
<dbReference type="AlphaFoldDB" id="A0A540KS07"/>
<dbReference type="GO" id="GO:0003677">
    <property type="term" value="F:DNA binding"/>
    <property type="evidence" value="ECO:0007669"/>
    <property type="project" value="UniProtKB-KW"/>
</dbReference>
<keyword evidence="3" id="KW-0238">DNA-binding</keyword>
<feature type="domain" description="Myb-like" evidence="6">
    <location>
        <begin position="28"/>
        <end position="80"/>
    </location>
</feature>
<evidence type="ECO:0000313" key="8">
    <source>
        <dbReference type="EMBL" id="TQD77014.1"/>
    </source>
</evidence>
<dbReference type="CDD" id="cd00167">
    <property type="entry name" value="SANT"/>
    <property type="match status" value="2"/>
</dbReference>
<protein>
    <submittedName>
        <fullName evidence="8">Uncharacterized protein</fullName>
    </submittedName>
</protein>
<dbReference type="Proteomes" id="UP000315295">
    <property type="component" value="Unassembled WGS sequence"/>
</dbReference>
<dbReference type="InterPro" id="IPR017930">
    <property type="entry name" value="Myb_dom"/>
</dbReference>
<reference evidence="8 9" key="1">
    <citation type="journal article" date="2019" name="G3 (Bethesda)">
        <title>Sequencing of a Wild Apple (Malus baccata) Genome Unravels the Differences Between Cultivated and Wild Apple Species Regarding Disease Resistance and Cold Tolerance.</title>
        <authorList>
            <person name="Chen X."/>
        </authorList>
    </citation>
    <scope>NUCLEOTIDE SEQUENCE [LARGE SCALE GENOMIC DNA]</scope>
    <source>
        <strain evidence="9">cv. Shandingzi</strain>
        <tissue evidence="8">Leaves</tissue>
    </source>
</reference>
<evidence type="ECO:0000256" key="4">
    <source>
        <dbReference type="ARBA" id="ARBA00023242"/>
    </source>
</evidence>
<dbReference type="FunFam" id="1.10.10.60:FF:000001">
    <property type="entry name" value="MYB-related transcription factor"/>
    <property type="match status" value="1"/>
</dbReference>
<organism evidence="8 9">
    <name type="scientific">Malus baccata</name>
    <name type="common">Siberian crab apple</name>
    <name type="synonym">Pyrus baccata</name>
    <dbReference type="NCBI Taxonomy" id="106549"/>
    <lineage>
        <taxon>Eukaryota</taxon>
        <taxon>Viridiplantae</taxon>
        <taxon>Streptophyta</taxon>
        <taxon>Embryophyta</taxon>
        <taxon>Tracheophyta</taxon>
        <taxon>Spermatophyta</taxon>
        <taxon>Magnoliopsida</taxon>
        <taxon>eudicotyledons</taxon>
        <taxon>Gunneridae</taxon>
        <taxon>Pentapetalae</taxon>
        <taxon>rosids</taxon>
        <taxon>fabids</taxon>
        <taxon>Rosales</taxon>
        <taxon>Rosaceae</taxon>
        <taxon>Amygdaloideae</taxon>
        <taxon>Maleae</taxon>
        <taxon>Malus</taxon>
    </lineage>
</organism>
<dbReference type="PROSITE" id="PS51294">
    <property type="entry name" value="HTH_MYB"/>
    <property type="match status" value="2"/>
</dbReference>
<feature type="domain" description="HTH myb-type" evidence="7">
    <location>
        <begin position="28"/>
        <end position="84"/>
    </location>
</feature>
<evidence type="ECO:0000259" key="7">
    <source>
        <dbReference type="PROSITE" id="PS51294"/>
    </source>
</evidence>
<dbReference type="InterPro" id="IPR009057">
    <property type="entry name" value="Homeodomain-like_sf"/>
</dbReference>
<dbReference type="PROSITE" id="PS50090">
    <property type="entry name" value="MYB_LIKE"/>
    <property type="match status" value="2"/>
</dbReference>